<proteinExistence type="inferred from homology"/>
<feature type="domain" description="Threonyl/alanyl tRNA synthetase SAD" evidence="5">
    <location>
        <begin position="240"/>
        <end position="284"/>
    </location>
</feature>
<comment type="similarity">
    <text evidence="2">Belongs to the class-II aminoacyl-tRNA synthetase family. Alax-L subfamily.</text>
</comment>
<name>A0A6C1EG75_SACPS</name>
<evidence type="ECO:0000256" key="2">
    <source>
        <dbReference type="ARBA" id="ARBA00008429"/>
    </source>
</evidence>
<dbReference type="SMART" id="SM00863">
    <property type="entry name" value="tRNA_SAD"/>
    <property type="match status" value="1"/>
</dbReference>
<accession>A0A6C1EG75</accession>
<evidence type="ECO:0000256" key="1">
    <source>
        <dbReference type="ARBA" id="ARBA00001947"/>
    </source>
</evidence>
<evidence type="ECO:0000259" key="5">
    <source>
        <dbReference type="SMART" id="SM00863"/>
    </source>
</evidence>
<keyword evidence="7" id="KW-1185">Reference proteome</keyword>
<dbReference type="GO" id="GO:0046872">
    <property type="term" value="F:metal ion binding"/>
    <property type="evidence" value="ECO:0007669"/>
    <property type="project" value="UniProtKB-KW"/>
</dbReference>
<keyword evidence="4" id="KW-0862">Zinc</keyword>
<dbReference type="GO" id="GO:0002196">
    <property type="term" value="F:Ser-tRNA(Ala) deacylase activity"/>
    <property type="evidence" value="ECO:0007669"/>
    <property type="project" value="TreeGrafter"/>
</dbReference>
<evidence type="ECO:0000313" key="7">
    <source>
        <dbReference type="Proteomes" id="UP000501346"/>
    </source>
</evidence>
<dbReference type="Gene3D" id="3.30.980.10">
    <property type="entry name" value="Threonyl-trna Synthetase, Chain A, domain 2"/>
    <property type="match status" value="1"/>
</dbReference>
<comment type="cofactor">
    <cofactor evidence="1">
        <name>Zn(2+)</name>
        <dbReference type="ChEBI" id="CHEBI:29105"/>
    </cofactor>
</comment>
<dbReference type="Gene3D" id="2.40.30.130">
    <property type="match status" value="1"/>
</dbReference>
<reference evidence="6 7" key="1">
    <citation type="journal article" date="2019" name="BMC Genomics">
        <title>Chromosome level assembly and comparative genome analysis confirm lager-brewing yeasts originated from a single hybridization.</title>
        <authorList>
            <person name="Salazar A.N."/>
            <person name="Gorter de Vries A.R."/>
            <person name="van den Broek M."/>
            <person name="Brouwers N."/>
            <person name="de la Torre Cortes P."/>
            <person name="Kuijpers N.G.A."/>
            <person name="Daran J.G."/>
            <person name="Abeel T."/>
        </authorList>
    </citation>
    <scope>NUCLEOTIDE SEQUENCE [LARGE SCALE GENOMIC DNA]</scope>
    <source>
        <strain evidence="6 7">CBS 1483</strain>
    </source>
</reference>
<dbReference type="FunFam" id="2.40.30.130:FF:000016">
    <property type="entry name" value="YNL040W-like protein"/>
    <property type="match status" value="1"/>
</dbReference>
<evidence type="ECO:0000256" key="3">
    <source>
        <dbReference type="ARBA" id="ARBA00022723"/>
    </source>
</evidence>
<dbReference type="InterPro" id="IPR012947">
    <property type="entry name" value="tRNA_SAD"/>
</dbReference>
<dbReference type="SUPFAM" id="SSF55186">
    <property type="entry name" value="ThrRS/AlaRS common domain"/>
    <property type="match status" value="1"/>
</dbReference>
<dbReference type="AlphaFoldDB" id="A0A6C1EG75"/>
<dbReference type="PANTHER" id="PTHR43462:SF1">
    <property type="entry name" value="ALANYL-TRNA EDITING PROTEIN AARSD1"/>
    <property type="match status" value="1"/>
</dbReference>
<dbReference type="PANTHER" id="PTHR43462">
    <property type="entry name" value="ALANYL-TRNA EDITING PROTEIN"/>
    <property type="match status" value="1"/>
</dbReference>
<dbReference type="InterPro" id="IPR009000">
    <property type="entry name" value="Transl_B-barrel_sf"/>
</dbReference>
<dbReference type="SUPFAM" id="SSF50447">
    <property type="entry name" value="Translation proteins"/>
    <property type="match status" value="1"/>
</dbReference>
<gene>
    <name evidence="6" type="ORF">GRS66_010422</name>
</gene>
<dbReference type="GO" id="GO:0005524">
    <property type="term" value="F:ATP binding"/>
    <property type="evidence" value="ECO:0007669"/>
    <property type="project" value="InterPro"/>
</dbReference>
<evidence type="ECO:0000256" key="4">
    <source>
        <dbReference type="ARBA" id="ARBA00022833"/>
    </source>
</evidence>
<dbReference type="FunFam" id="3.30.980.10:FF:000012">
    <property type="entry name" value="Threonyl/alanyl tRNA synthetase"/>
    <property type="match status" value="1"/>
</dbReference>
<dbReference type="GO" id="GO:0004812">
    <property type="term" value="F:aminoacyl-tRNA ligase activity"/>
    <property type="evidence" value="ECO:0007669"/>
    <property type="project" value="InterPro"/>
</dbReference>
<dbReference type="Pfam" id="PF07973">
    <property type="entry name" value="tRNA_SAD"/>
    <property type="match status" value="1"/>
</dbReference>
<evidence type="ECO:0000313" key="6">
    <source>
        <dbReference type="EMBL" id="QID87737.1"/>
    </source>
</evidence>
<keyword evidence="3" id="KW-0479">Metal-binding</keyword>
<dbReference type="InterPro" id="IPR018163">
    <property type="entry name" value="Thr/Ala-tRNA-synth_IIc_edit"/>
</dbReference>
<organism evidence="6 7">
    <name type="scientific">Saccharomyces pastorianus</name>
    <name type="common">Lager yeast</name>
    <name type="synonym">Saccharomyces cerevisiae x Saccharomyces eubayanus</name>
    <dbReference type="NCBI Taxonomy" id="27292"/>
    <lineage>
        <taxon>Eukaryota</taxon>
        <taxon>Fungi</taxon>
        <taxon>Dikarya</taxon>
        <taxon>Ascomycota</taxon>
        <taxon>Saccharomycotina</taxon>
        <taxon>Saccharomycetes</taxon>
        <taxon>Saccharomycetales</taxon>
        <taxon>Saccharomycetaceae</taxon>
        <taxon>Saccharomyces</taxon>
    </lineage>
</organism>
<dbReference type="GO" id="GO:0043039">
    <property type="term" value="P:tRNA aminoacylation"/>
    <property type="evidence" value="ECO:0007669"/>
    <property type="project" value="InterPro"/>
</dbReference>
<dbReference type="Proteomes" id="UP000501346">
    <property type="component" value="Chromosome SeXIV"/>
</dbReference>
<dbReference type="EMBL" id="CP049011">
    <property type="protein sequence ID" value="QID87737.1"/>
    <property type="molecule type" value="Genomic_DNA"/>
</dbReference>
<sequence length="469" mass="51838">MTKFMQSTKKKMETHGVTKTAMVGGLACQRNSFLFDGFKTVVVSCEPKKDKKGKAEGYDIELQDTILVPEGGGQPSDSGLLRIVKGNGDSSTINKSVQVPHISRSGLHAKHHVKEPIEPGTTVEIVVDAVKRMDYMQQHTGQHLLSAIIERKYQLKTISWSMGGLITEKKSTLEPNDYFNYIEINRKLTEGQITEISDEINQFITKSPQEITVVERISSGVDEVDTSKIPDDYDLSKGILRTIQIGVIDSNPCCGTHLESTSQIGSILILPNQTTVRGSNSKVYFMCGKRVADYANSANKTLSNSKSLLSCSESQVPEKIEMQGKKLQQSNKREQYWIKKLAHIASEELRSSLKASGKRRAYFMEEEFGTLELLLQIFKGISTHLNGEFEAYEIILCGYERQTNTGSLLILSESGEKISSLASKLGSMLQNLKGGGGKKGGKWQGKITSISNAELAALTDYLTHEFIAH</sequence>
<dbReference type="OrthoDB" id="288942at2759"/>
<protein>
    <recommendedName>
        <fullName evidence="5">Threonyl/alanyl tRNA synthetase SAD domain-containing protein</fullName>
    </recommendedName>
</protein>
<dbReference type="InterPro" id="IPR051335">
    <property type="entry name" value="Alanyl-tRNA_Editing_Enzymes"/>
</dbReference>